<organism evidence="1 2">
    <name type="scientific">Necator americanus</name>
    <name type="common">Human hookworm</name>
    <dbReference type="NCBI Taxonomy" id="51031"/>
    <lineage>
        <taxon>Eukaryota</taxon>
        <taxon>Metazoa</taxon>
        <taxon>Ecdysozoa</taxon>
        <taxon>Nematoda</taxon>
        <taxon>Chromadorea</taxon>
        <taxon>Rhabditida</taxon>
        <taxon>Rhabditina</taxon>
        <taxon>Rhabditomorpha</taxon>
        <taxon>Strongyloidea</taxon>
        <taxon>Ancylostomatidae</taxon>
        <taxon>Bunostominae</taxon>
        <taxon>Necator</taxon>
    </lineage>
</organism>
<keyword evidence="2" id="KW-1185">Reference proteome</keyword>
<name>W2TNG8_NECAM</name>
<dbReference type="OrthoDB" id="5873345at2759"/>
<sequence>MANSNMSSEMEIDGCDLYYYQIPDYFTFTPRSGWQSRRKTGKEIGRMYTVFTDVERYSLRILLLNTKRKKSFQDLRTVDRRPEEKFSDAAKASGFLDDDMYCCQSIQEAAQFQTASALRSFLFACSANVKSQSIGAMG</sequence>
<proteinExistence type="predicted"/>
<dbReference type="EMBL" id="KI658433">
    <property type="protein sequence ID" value="ETN82552.1"/>
    <property type="molecule type" value="Genomic_DNA"/>
</dbReference>
<gene>
    <name evidence="1" type="ORF">NECAME_07887</name>
</gene>
<dbReference type="STRING" id="51031.W2TNG8"/>
<dbReference type="Proteomes" id="UP000053676">
    <property type="component" value="Unassembled WGS sequence"/>
</dbReference>
<protein>
    <submittedName>
        <fullName evidence="1">Uncharacterized protein</fullName>
    </submittedName>
</protein>
<dbReference type="KEGG" id="nai:NECAME_07887"/>
<dbReference type="AlphaFoldDB" id="W2TNG8"/>
<reference evidence="2" key="1">
    <citation type="journal article" date="2014" name="Nat. Genet.">
        <title>Genome of the human hookworm Necator americanus.</title>
        <authorList>
            <person name="Tang Y.T."/>
            <person name="Gao X."/>
            <person name="Rosa B.A."/>
            <person name="Abubucker S."/>
            <person name="Hallsworth-Pepin K."/>
            <person name="Martin J."/>
            <person name="Tyagi R."/>
            <person name="Heizer E."/>
            <person name="Zhang X."/>
            <person name="Bhonagiri-Palsikar V."/>
            <person name="Minx P."/>
            <person name="Warren W.C."/>
            <person name="Wang Q."/>
            <person name="Zhan B."/>
            <person name="Hotez P.J."/>
            <person name="Sternberg P.W."/>
            <person name="Dougall A."/>
            <person name="Gaze S.T."/>
            <person name="Mulvenna J."/>
            <person name="Sotillo J."/>
            <person name="Ranganathan S."/>
            <person name="Rabelo E.M."/>
            <person name="Wilson R.K."/>
            <person name="Felgner P.L."/>
            <person name="Bethony J."/>
            <person name="Hawdon J.M."/>
            <person name="Gasser R.B."/>
            <person name="Loukas A."/>
            <person name="Mitreva M."/>
        </authorList>
    </citation>
    <scope>NUCLEOTIDE SEQUENCE [LARGE SCALE GENOMIC DNA]</scope>
</reference>
<accession>W2TNG8</accession>
<evidence type="ECO:0000313" key="1">
    <source>
        <dbReference type="EMBL" id="ETN82552.1"/>
    </source>
</evidence>
<evidence type="ECO:0000313" key="2">
    <source>
        <dbReference type="Proteomes" id="UP000053676"/>
    </source>
</evidence>